<evidence type="ECO:0000256" key="1">
    <source>
        <dbReference type="PROSITE-ProRule" id="PRU00339"/>
    </source>
</evidence>
<dbReference type="InterPro" id="IPR043504">
    <property type="entry name" value="Peptidase_S1_PA_chymotrypsin"/>
</dbReference>
<keyword evidence="2" id="KW-0472">Membrane</keyword>
<evidence type="ECO:0000256" key="3">
    <source>
        <dbReference type="SAM" id="SignalP"/>
    </source>
</evidence>
<dbReference type="OrthoDB" id="3497273at2"/>
<dbReference type="Gene3D" id="1.25.40.10">
    <property type="entry name" value="Tetratricopeptide repeat domain"/>
    <property type="match status" value="1"/>
</dbReference>
<comment type="caution">
    <text evidence="4">The sequence shown here is derived from an EMBL/GenBank/DDBJ whole genome shotgun (WGS) entry which is preliminary data.</text>
</comment>
<keyword evidence="2" id="KW-1133">Transmembrane helix</keyword>
<evidence type="ECO:0000313" key="4">
    <source>
        <dbReference type="EMBL" id="RDI49653.1"/>
    </source>
</evidence>
<organism evidence="4 5">
    <name type="scientific">Nocardia mexicana</name>
    <dbReference type="NCBI Taxonomy" id="279262"/>
    <lineage>
        <taxon>Bacteria</taxon>
        <taxon>Bacillati</taxon>
        <taxon>Actinomycetota</taxon>
        <taxon>Actinomycetes</taxon>
        <taxon>Mycobacteriales</taxon>
        <taxon>Nocardiaceae</taxon>
        <taxon>Nocardia</taxon>
    </lineage>
</organism>
<keyword evidence="3" id="KW-0732">Signal</keyword>
<dbReference type="AlphaFoldDB" id="A0A370H0Z5"/>
<dbReference type="RefSeq" id="WP_084519410.1">
    <property type="nucleotide sequence ID" value="NZ_QQAZ01000006.1"/>
</dbReference>
<reference evidence="4 5" key="1">
    <citation type="submission" date="2018-07" db="EMBL/GenBank/DDBJ databases">
        <title>Genomic Encyclopedia of Type Strains, Phase IV (KMG-IV): sequencing the most valuable type-strain genomes for metagenomic binning, comparative biology and taxonomic classification.</title>
        <authorList>
            <person name="Goeker M."/>
        </authorList>
    </citation>
    <scope>NUCLEOTIDE SEQUENCE [LARGE SCALE GENOMIC DNA]</scope>
    <source>
        <strain evidence="4 5">DSM 44952</strain>
    </source>
</reference>
<dbReference type="InterPro" id="IPR001940">
    <property type="entry name" value="Peptidase_S1C"/>
</dbReference>
<accession>A0A370H0Z5</accession>
<feature type="transmembrane region" description="Helical" evidence="2">
    <location>
        <begin position="375"/>
        <end position="398"/>
    </location>
</feature>
<proteinExistence type="predicted"/>
<keyword evidence="1" id="KW-0802">TPR repeat</keyword>
<dbReference type="SUPFAM" id="SSF50494">
    <property type="entry name" value="Trypsin-like serine proteases"/>
    <property type="match status" value="1"/>
</dbReference>
<dbReference type="GO" id="GO:0004252">
    <property type="term" value="F:serine-type endopeptidase activity"/>
    <property type="evidence" value="ECO:0007669"/>
    <property type="project" value="InterPro"/>
</dbReference>
<dbReference type="InterPro" id="IPR019734">
    <property type="entry name" value="TPR_rpt"/>
</dbReference>
<feature type="chain" id="PRO_5016969272" evidence="3">
    <location>
        <begin position="29"/>
        <end position="498"/>
    </location>
</feature>
<dbReference type="PROSITE" id="PS50005">
    <property type="entry name" value="TPR"/>
    <property type="match status" value="1"/>
</dbReference>
<dbReference type="PANTHER" id="PTHR43019">
    <property type="entry name" value="SERINE ENDOPROTEASE DEGS"/>
    <property type="match status" value="1"/>
</dbReference>
<protein>
    <submittedName>
        <fullName evidence="4">Trypsin-like peptidase</fullName>
    </submittedName>
</protein>
<dbReference type="Pfam" id="PF13365">
    <property type="entry name" value="Trypsin_2"/>
    <property type="match status" value="1"/>
</dbReference>
<keyword evidence="5" id="KW-1185">Reference proteome</keyword>
<dbReference type="Proteomes" id="UP000255355">
    <property type="component" value="Unassembled WGS sequence"/>
</dbReference>
<dbReference type="SUPFAM" id="SSF48452">
    <property type="entry name" value="TPR-like"/>
    <property type="match status" value="1"/>
</dbReference>
<dbReference type="PANTHER" id="PTHR43019:SF23">
    <property type="entry name" value="PROTEASE DO-LIKE 5, CHLOROPLASTIC"/>
    <property type="match status" value="1"/>
</dbReference>
<evidence type="ECO:0000313" key="5">
    <source>
        <dbReference type="Proteomes" id="UP000255355"/>
    </source>
</evidence>
<dbReference type="InterPro" id="IPR011990">
    <property type="entry name" value="TPR-like_helical_dom_sf"/>
</dbReference>
<gene>
    <name evidence="4" type="ORF">DFR68_10688</name>
</gene>
<keyword evidence="2" id="KW-0812">Transmembrane</keyword>
<dbReference type="EMBL" id="QQAZ01000006">
    <property type="protein sequence ID" value="RDI49653.1"/>
    <property type="molecule type" value="Genomic_DNA"/>
</dbReference>
<feature type="signal peptide" evidence="3">
    <location>
        <begin position="1"/>
        <end position="28"/>
    </location>
</feature>
<evidence type="ECO:0000256" key="2">
    <source>
        <dbReference type="SAM" id="Phobius"/>
    </source>
</evidence>
<dbReference type="SMART" id="SM00028">
    <property type="entry name" value="TPR"/>
    <property type="match status" value="1"/>
</dbReference>
<sequence>MSHSRSWSKIAAASAMSLLVVGAGTACSARTGTAPADLHPPNQMEKASAVIRPALASIDMRVSGYVLDELGNVFNDGNPYELTANCTGFVVDPDGYIATAGHCVDTGPGAESFRDSYIQMAALEAHERRPQVSAEEFYEFGAKNWTVEGDAKGSPLDLQVVVQLGSGKADPLPARVVDYRSLGQGDVALLEVEAHALASAELTTDADVRIGDQVMAVGYPASTDLVTDRSAEPSNKEGAISSKKTQGSVPVYEISAAVSPGMSGGPTVGSDGRVLGVNSFTVRGESQPFNFISPAAGLSELLKRNGVQPAVGPVDTTYRAGLTAFYDGRYTAAIADFDKALALSPDHAKAAEMKTSAAQMRDRFGDWGNPVERNMLWYLIGGGGAAVAVVIALLLGILARRRIRRRREPAVTLVAPSVGVVPEVNPASGVPSTVPLSGAAQPVTAGAATATEQAGAAAVHSSTETTEQLPTTNATFCGGCGTRAEPGNRFCRNCGQPL</sequence>
<name>A0A370H0Z5_9NOCA</name>
<dbReference type="GO" id="GO:0006508">
    <property type="term" value="P:proteolysis"/>
    <property type="evidence" value="ECO:0007669"/>
    <property type="project" value="InterPro"/>
</dbReference>
<dbReference type="InterPro" id="IPR009003">
    <property type="entry name" value="Peptidase_S1_PA"/>
</dbReference>
<feature type="repeat" description="TPR" evidence="1">
    <location>
        <begin position="314"/>
        <end position="347"/>
    </location>
</feature>
<dbReference type="Gene3D" id="2.40.10.10">
    <property type="entry name" value="Trypsin-like serine proteases"/>
    <property type="match status" value="2"/>
</dbReference>
<dbReference type="PRINTS" id="PR00834">
    <property type="entry name" value="PROTEASES2C"/>
</dbReference>
<dbReference type="STRING" id="1210089.GCA_001613165_02254"/>
<dbReference type="PROSITE" id="PS51257">
    <property type="entry name" value="PROKAR_LIPOPROTEIN"/>
    <property type="match status" value="1"/>
</dbReference>